<evidence type="ECO:0000313" key="1">
    <source>
        <dbReference type="EMBL" id="MCP3425187.1"/>
    </source>
</evidence>
<dbReference type="InterPro" id="IPR004322">
    <property type="entry name" value="Plasmid_replicase_bac"/>
</dbReference>
<organism evidence="1 2">
    <name type="scientific">Rothia santali</name>
    <dbReference type="NCBI Taxonomy" id="2949643"/>
    <lineage>
        <taxon>Bacteria</taxon>
        <taxon>Bacillati</taxon>
        <taxon>Actinomycetota</taxon>
        <taxon>Actinomycetes</taxon>
        <taxon>Micrococcales</taxon>
        <taxon>Micrococcaceae</taxon>
        <taxon>Rothia</taxon>
    </lineage>
</organism>
<dbReference type="AlphaFoldDB" id="A0A9X2HCH5"/>
<proteinExistence type="predicted"/>
<comment type="caution">
    <text evidence="1">The sequence shown here is derived from an EMBL/GenBank/DDBJ whole genome shotgun (WGS) entry which is preliminary data.</text>
</comment>
<dbReference type="Gene3D" id="1.10.340.50">
    <property type="match status" value="1"/>
</dbReference>
<reference evidence="1" key="1">
    <citation type="submission" date="2022-06" db="EMBL/GenBank/DDBJ databases">
        <title>Rothia sp. isolated from sandalwood seedling.</title>
        <authorList>
            <person name="Tuikhar N."/>
            <person name="Kirdat K."/>
            <person name="Thorat V."/>
            <person name="Swetha P."/>
            <person name="Padma S."/>
            <person name="Sundararaj R."/>
            <person name="Yadav A."/>
        </authorList>
    </citation>
    <scope>NUCLEOTIDE SEQUENCE</scope>
    <source>
        <strain evidence="1">AR01</strain>
    </source>
</reference>
<gene>
    <name evidence="1" type="ORF">NBM05_03880</name>
</gene>
<dbReference type="Pfam" id="PF03090">
    <property type="entry name" value="Replicase"/>
    <property type="match status" value="1"/>
</dbReference>
<dbReference type="EMBL" id="JANAFB010000006">
    <property type="protein sequence ID" value="MCP3425187.1"/>
    <property type="molecule type" value="Genomic_DNA"/>
</dbReference>
<name>A0A9X2HCH5_9MICC</name>
<dbReference type="RefSeq" id="WP_254165255.1">
    <property type="nucleotide sequence ID" value="NZ_JANAFB010000006.1"/>
</dbReference>
<dbReference type="Proteomes" id="UP001139502">
    <property type="component" value="Unassembled WGS sequence"/>
</dbReference>
<keyword evidence="2" id="KW-1185">Reference proteome</keyword>
<sequence>MAEVLRAHHRLVRFSGGHEKNQAHLVRGDSRRYPFIQLNHPDWMNFICVDVDEGDGLERLLYPGLPRPHAIVTNPANGHAQGFWMIDPVYIGEGAAPRPRLFFEAVRNALTNAAGGDPHFTGHLVRNPFAHSPAGEVTYSRRAEPWALRDLKKHLTEFVDPALEALGYVDEQPKLWNPVPGGRAHTQVDRALTEHAEDRALGRNCAVFYATRTRLWKIHRDGRRVEEHAHAIAHQINSELPAPLGGREVDGIAASAIRQVHRGKGRQRVATDAPDAYLSALGRRGGRARTAPKLVAAVANLEVAREKVSERALERAREAARLRRRGEVASAIARALECDVRTVRRYFRRAAEWAQALLRERSLQGGDTAQATGSHRTPPSLQFTTAWNLSPGVSVAPLGPDWVLPKSRPQGRLA</sequence>
<protein>
    <submittedName>
        <fullName evidence="1">Replication initiation protein</fullName>
    </submittedName>
</protein>
<evidence type="ECO:0000313" key="2">
    <source>
        <dbReference type="Proteomes" id="UP001139502"/>
    </source>
</evidence>
<accession>A0A9X2HCH5</accession>